<feature type="transmembrane region" description="Helical" evidence="4">
    <location>
        <begin position="6"/>
        <end position="23"/>
    </location>
</feature>
<dbReference type="GO" id="GO:0003700">
    <property type="term" value="F:DNA-binding transcription factor activity"/>
    <property type="evidence" value="ECO:0007669"/>
    <property type="project" value="InterPro"/>
</dbReference>
<dbReference type="Gene3D" id="1.10.10.10">
    <property type="entry name" value="Winged helix-like DNA-binding domain superfamily/Winged helix DNA-binding domain"/>
    <property type="match status" value="1"/>
</dbReference>
<reference evidence="6" key="1">
    <citation type="submission" date="2018-05" db="EMBL/GenBank/DDBJ databases">
        <authorList>
            <person name="Lanie J.A."/>
            <person name="Ng W.-L."/>
            <person name="Kazmierczak K.M."/>
            <person name="Andrzejewski T.M."/>
            <person name="Davidsen T.M."/>
            <person name="Wayne K.J."/>
            <person name="Tettelin H."/>
            <person name="Glass J.I."/>
            <person name="Rusch D."/>
            <person name="Podicherti R."/>
            <person name="Tsui H.-C.T."/>
            <person name="Winkler M.E."/>
        </authorList>
    </citation>
    <scope>NUCLEOTIDE SEQUENCE</scope>
</reference>
<dbReference type="InterPro" id="IPR036421">
    <property type="entry name" value="Fe_dep_repressor_sf"/>
</dbReference>
<evidence type="ECO:0000259" key="5">
    <source>
        <dbReference type="SMART" id="SM00899"/>
    </source>
</evidence>
<keyword evidence="3" id="KW-0408">Iron</keyword>
<dbReference type="InterPro" id="IPR022689">
    <property type="entry name" value="Iron_dep_repressor"/>
</dbReference>
<proteinExistence type="predicted"/>
<dbReference type="GO" id="GO:0046914">
    <property type="term" value="F:transition metal ion binding"/>
    <property type="evidence" value="ECO:0007669"/>
    <property type="project" value="InterPro"/>
</dbReference>
<comment type="subunit">
    <text evidence="2">Homodimer.</text>
</comment>
<name>A0A381PA80_9ZZZZ</name>
<keyword evidence="4" id="KW-0812">Transmembrane</keyword>
<dbReference type="Pfam" id="PF04023">
    <property type="entry name" value="FeoA"/>
    <property type="match status" value="1"/>
</dbReference>
<evidence type="ECO:0000256" key="4">
    <source>
        <dbReference type="SAM" id="Phobius"/>
    </source>
</evidence>
<evidence type="ECO:0000256" key="1">
    <source>
        <dbReference type="ARBA" id="ARBA00004496"/>
    </source>
</evidence>
<organism evidence="6">
    <name type="scientific">marine metagenome</name>
    <dbReference type="NCBI Taxonomy" id="408172"/>
    <lineage>
        <taxon>unclassified sequences</taxon>
        <taxon>metagenomes</taxon>
        <taxon>ecological metagenomes</taxon>
    </lineage>
</organism>
<evidence type="ECO:0000313" key="6">
    <source>
        <dbReference type="EMBL" id="SUZ63138.1"/>
    </source>
</evidence>
<dbReference type="SMART" id="SM00529">
    <property type="entry name" value="HTH_DTXR"/>
    <property type="match status" value="1"/>
</dbReference>
<accession>A0A381PA80</accession>
<dbReference type="PANTHER" id="PTHR33238:SF11">
    <property type="entry name" value="TRANSCRIPTIONAL REGULATOR MNTR"/>
    <property type="match status" value="1"/>
</dbReference>
<gene>
    <name evidence="6" type="ORF">METZ01_LOCUS15992</name>
</gene>
<dbReference type="InterPro" id="IPR007167">
    <property type="entry name" value="Fe-transptr_FeoA-like"/>
</dbReference>
<dbReference type="SUPFAM" id="SSF50037">
    <property type="entry name" value="C-terminal domain of transcriptional repressors"/>
    <property type="match status" value="1"/>
</dbReference>
<protein>
    <recommendedName>
        <fullName evidence="5">Ferrous iron transporter FeoA-like domain-containing protein</fullName>
    </recommendedName>
</protein>
<dbReference type="InterPro" id="IPR008988">
    <property type="entry name" value="Transcriptional_repressor_C"/>
</dbReference>
<keyword evidence="4" id="KW-1133">Transmembrane helix</keyword>
<dbReference type="Gene3D" id="2.30.30.90">
    <property type="match status" value="1"/>
</dbReference>
<dbReference type="SMART" id="SM00899">
    <property type="entry name" value="FeoA"/>
    <property type="match status" value="2"/>
</dbReference>
<dbReference type="InterPro" id="IPR001367">
    <property type="entry name" value="Fe_dep_repressor"/>
</dbReference>
<dbReference type="PANTHER" id="PTHR33238">
    <property type="entry name" value="IRON (METAL) DEPENDENT REPRESSOR, DTXR FAMILY"/>
    <property type="match status" value="1"/>
</dbReference>
<dbReference type="AlphaFoldDB" id="A0A381PA80"/>
<feature type="domain" description="Ferrous iron transporter FeoA-like" evidence="5">
    <location>
        <begin position="263"/>
        <end position="337"/>
    </location>
</feature>
<evidence type="ECO:0000256" key="2">
    <source>
        <dbReference type="ARBA" id="ARBA00011738"/>
    </source>
</evidence>
<dbReference type="InterPro" id="IPR038157">
    <property type="entry name" value="FeoA_core_dom"/>
</dbReference>
<dbReference type="Pfam" id="PF02742">
    <property type="entry name" value="Fe_dep_repr_C"/>
    <property type="match status" value="1"/>
</dbReference>
<keyword evidence="4" id="KW-0472">Membrane</keyword>
<dbReference type="EMBL" id="UINC01000909">
    <property type="protein sequence ID" value="SUZ63138.1"/>
    <property type="molecule type" value="Genomic_DNA"/>
</dbReference>
<comment type="subcellular location">
    <subcellularLocation>
        <location evidence="1">Cytoplasm</location>
    </subcellularLocation>
</comment>
<feature type="domain" description="Ferrous iron transporter FeoA-like" evidence="5">
    <location>
        <begin position="180"/>
        <end position="251"/>
    </location>
</feature>
<evidence type="ECO:0000256" key="3">
    <source>
        <dbReference type="ARBA" id="ARBA00023004"/>
    </source>
</evidence>
<dbReference type="InterPro" id="IPR036388">
    <property type="entry name" value="WH-like_DNA-bd_sf"/>
</dbReference>
<dbReference type="GO" id="GO:0046983">
    <property type="term" value="F:protein dimerization activity"/>
    <property type="evidence" value="ECO:0007669"/>
    <property type="project" value="InterPro"/>
</dbReference>
<dbReference type="GO" id="GO:0005737">
    <property type="term" value="C:cytoplasm"/>
    <property type="evidence" value="ECO:0007669"/>
    <property type="project" value="UniProtKB-SubCell"/>
</dbReference>
<sequence>MVDPLFALTIFAGSVAVLMVMFWPRRGIYARLSQSFRLTKQVQLEDALKHFYMWEQAGRTPTLESLAGRLTISTNDAAKLVTRLTESDFVHPGREGLTLTTLGRESALRLVRTHRLWERYLADRTGVPAAEWHDEAEIMEHSLSAEQTDALSARLGHPRWDPHGDPIPTASGELPEVEQLSLGLAPLGMALEVVHLEDEPREIFNGLLNHGLVLGGRVEAIERNNRQVRVLVDGSERRINMVEAQNVTVRVLPESQHTGSRPITLADLDLGETARVIDISPACRGSERRRLLDLGVVRGTEIRVDMESAAGDPVAYLIRGALIALRRSQAAWIRIERAESLVEVAD</sequence>
<dbReference type="SUPFAM" id="SSF47979">
    <property type="entry name" value="Iron-dependent repressor protein, dimerization domain"/>
    <property type="match status" value="1"/>
</dbReference>
<dbReference type="InterPro" id="IPR050536">
    <property type="entry name" value="DtxR_MntR_Metal-Reg"/>
</dbReference>